<gene>
    <name evidence="1" type="primary">TOA1</name>
    <name evidence="1" type="ORF">FBU59_005261</name>
</gene>
<reference evidence="1" key="1">
    <citation type="submission" date="2022-07" db="EMBL/GenBank/DDBJ databases">
        <title>Phylogenomic reconstructions and comparative analyses of Kickxellomycotina fungi.</title>
        <authorList>
            <person name="Reynolds N.K."/>
            <person name="Stajich J.E."/>
            <person name="Barry K."/>
            <person name="Grigoriev I.V."/>
            <person name="Crous P."/>
            <person name="Smith M.E."/>
        </authorList>
    </citation>
    <scope>NUCLEOTIDE SEQUENCE</scope>
    <source>
        <strain evidence="1">NRRL 5244</strain>
    </source>
</reference>
<proteinExistence type="predicted"/>
<accession>A0ACC1J3C9</accession>
<protein>
    <submittedName>
        <fullName evidence="1">Transcription factor IIA subunit alpha</fullName>
    </submittedName>
</protein>
<comment type="caution">
    <text evidence="1">The sequence shown here is derived from an EMBL/GenBank/DDBJ whole genome shotgun (WGS) entry which is preliminary data.</text>
</comment>
<dbReference type="Proteomes" id="UP001150603">
    <property type="component" value="Unassembled WGS sequence"/>
</dbReference>
<name>A0ACC1J3C9_9FUNG</name>
<sequence length="269" mass="29896">MSNTVVAAVYRYVIDDVVRNVQGDFEGHGVDTSVLEDLQRSWETKVIESRVAAFPSDSGLPDTHDDYLRPAQIPAAQPINAAASLASIINNPESMAPTAASLASLAQSGRQLEDDEDEDTPITSRPHQYKQAHHAYQPAGHHVPQNDGAEDNLEQLSPMQMWEKMKNERKRVYDKAKELGVPQMDGASDDDEPTGPVENPEDAINSDLDDTDEEDEVEGGGEETEHIVLCQYDKVTRSKNKWKCVLKDGIMLINGRDYLFLKATGDFEW</sequence>
<evidence type="ECO:0000313" key="1">
    <source>
        <dbReference type="EMBL" id="KAJ1935824.1"/>
    </source>
</evidence>
<evidence type="ECO:0000313" key="2">
    <source>
        <dbReference type="Proteomes" id="UP001150603"/>
    </source>
</evidence>
<dbReference type="EMBL" id="JANBPW010004106">
    <property type="protein sequence ID" value="KAJ1935824.1"/>
    <property type="molecule type" value="Genomic_DNA"/>
</dbReference>
<keyword evidence="2" id="KW-1185">Reference proteome</keyword>
<organism evidence="1 2">
    <name type="scientific">Linderina macrospora</name>
    <dbReference type="NCBI Taxonomy" id="4868"/>
    <lineage>
        <taxon>Eukaryota</taxon>
        <taxon>Fungi</taxon>
        <taxon>Fungi incertae sedis</taxon>
        <taxon>Zoopagomycota</taxon>
        <taxon>Kickxellomycotina</taxon>
        <taxon>Kickxellomycetes</taxon>
        <taxon>Kickxellales</taxon>
        <taxon>Kickxellaceae</taxon>
        <taxon>Linderina</taxon>
    </lineage>
</organism>